<gene>
    <name evidence="4" type="primary">nirD</name>
    <name evidence="4" type="ORF">ACFFUV_18980</name>
</gene>
<evidence type="ECO:0000313" key="5">
    <source>
        <dbReference type="Proteomes" id="UP001589645"/>
    </source>
</evidence>
<dbReference type="PANTHER" id="PTHR40562:SF1">
    <property type="entry name" value="NITRITE REDUCTASE (NADH) SMALL SUBUNIT"/>
    <property type="match status" value="1"/>
</dbReference>
<keyword evidence="1" id="KW-0560">Oxidoreductase</keyword>
<accession>A0ABV5HS10</accession>
<keyword evidence="5" id="KW-1185">Reference proteome</keyword>
<evidence type="ECO:0000313" key="4">
    <source>
        <dbReference type="EMBL" id="MFB9137060.1"/>
    </source>
</evidence>
<proteinExistence type="predicted"/>
<evidence type="ECO:0000259" key="3">
    <source>
        <dbReference type="Pfam" id="PF13806"/>
    </source>
</evidence>
<name>A0ABV5HS10_9VIBR</name>
<protein>
    <submittedName>
        <fullName evidence="4">Nitrite reductase small subunit NirD</fullName>
    </submittedName>
</protein>
<dbReference type="SUPFAM" id="SSF50022">
    <property type="entry name" value="ISP domain"/>
    <property type="match status" value="1"/>
</dbReference>
<dbReference type="CDD" id="cd03529">
    <property type="entry name" value="Rieske_NirD"/>
    <property type="match status" value="1"/>
</dbReference>
<keyword evidence="2" id="KW-0534">Nitrate assimilation</keyword>
<organism evidence="4 5">
    <name type="scientific">Vibrio olivae</name>
    <dbReference type="NCBI Taxonomy" id="1243002"/>
    <lineage>
        <taxon>Bacteria</taxon>
        <taxon>Pseudomonadati</taxon>
        <taxon>Pseudomonadota</taxon>
        <taxon>Gammaproteobacteria</taxon>
        <taxon>Vibrionales</taxon>
        <taxon>Vibrionaceae</taxon>
        <taxon>Vibrio</taxon>
    </lineage>
</organism>
<dbReference type="InterPro" id="IPR017881">
    <property type="entry name" value="NirD"/>
</dbReference>
<comment type="caution">
    <text evidence="4">The sequence shown here is derived from an EMBL/GenBank/DDBJ whole genome shotgun (WGS) entry which is preliminary data.</text>
</comment>
<dbReference type="PROSITE" id="PS51300">
    <property type="entry name" value="NIRD"/>
    <property type="match status" value="1"/>
</dbReference>
<feature type="domain" description="Rieske-like [2Fe-2S]" evidence="3">
    <location>
        <begin position="3"/>
        <end position="107"/>
    </location>
</feature>
<dbReference type="InterPro" id="IPR012748">
    <property type="entry name" value="Rieske-like_NirD"/>
</dbReference>
<dbReference type="Pfam" id="PF13806">
    <property type="entry name" value="Rieske_2"/>
    <property type="match status" value="1"/>
</dbReference>
<dbReference type="InterPro" id="IPR036922">
    <property type="entry name" value="Rieske_2Fe-2S_sf"/>
</dbReference>
<dbReference type="NCBIfam" id="TIGR02378">
    <property type="entry name" value="nirD_assim_sml"/>
    <property type="match status" value="1"/>
</dbReference>
<reference evidence="4 5" key="1">
    <citation type="submission" date="2024-09" db="EMBL/GenBank/DDBJ databases">
        <authorList>
            <person name="Sun Q."/>
            <person name="Mori K."/>
        </authorList>
    </citation>
    <scope>NUCLEOTIDE SEQUENCE [LARGE SCALE GENOMIC DNA]</scope>
    <source>
        <strain evidence="4 5">CECT 8064</strain>
    </source>
</reference>
<evidence type="ECO:0000256" key="2">
    <source>
        <dbReference type="ARBA" id="ARBA00023063"/>
    </source>
</evidence>
<dbReference type="PANTHER" id="PTHR40562">
    <property type="match status" value="1"/>
</dbReference>
<dbReference type="RefSeq" id="WP_390195942.1">
    <property type="nucleotide sequence ID" value="NZ_JBHMEP010000008.1"/>
</dbReference>
<dbReference type="EMBL" id="JBHMEP010000008">
    <property type="protein sequence ID" value="MFB9137060.1"/>
    <property type="molecule type" value="Genomic_DNA"/>
</dbReference>
<sequence>MNHWHTICSVNDLVPNTGVCALVADQQVAIFNCTRTGLLYAISNRDPISNANILSRGIIGSVDNKPYVASPLYKQHFNLETGECLEDSSYQVNVYAVREHHGQVQVRVANAVAA</sequence>
<dbReference type="Proteomes" id="UP001589645">
    <property type="component" value="Unassembled WGS sequence"/>
</dbReference>
<dbReference type="Gene3D" id="2.102.10.10">
    <property type="entry name" value="Rieske [2Fe-2S] iron-sulphur domain"/>
    <property type="match status" value="1"/>
</dbReference>
<evidence type="ECO:0000256" key="1">
    <source>
        <dbReference type="ARBA" id="ARBA00023002"/>
    </source>
</evidence>